<feature type="chain" id="PRO_5046633994" description="PEP-CTERM protein-sorting domain-containing protein" evidence="1">
    <location>
        <begin position="27"/>
        <end position="216"/>
    </location>
</feature>
<name>A0ABV7D1Q6_9PROT</name>
<dbReference type="Proteomes" id="UP001595444">
    <property type="component" value="Unassembled WGS sequence"/>
</dbReference>
<evidence type="ECO:0000313" key="3">
    <source>
        <dbReference type="Proteomes" id="UP001595444"/>
    </source>
</evidence>
<organism evidence="2 3">
    <name type="scientific">Kordiimonas pumila</name>
    <dbReference type="NCBI Taxonomy" id="2161677"/>
    <lineage>
        <taxon>Bacteria</taxon>
        <taxon>Pseudomonadati</taxon>
        <taxon>Pseudomonadota</taxon>
        <taxon>Alphaproteobacteria</taxon>
        <taxon>Kordiimonadales</taxon>
        <taxon>Kordiimonadaceae</taxon>
        <taxon>Kordiimonas</taxon>
    </lineage>
</organism>
<proteinExistence type="predicted"/>
<reference evidence="3" key="1">
    <citation type="journal article" date="2019" name="Int. J. Syst. Evol. Microbiol.">
        <title>The Global Catalogue of Microorganisms (GCM) 10K type strain sequencing project: providing services to taxonomists for standard genome sequencing and annotation.</title>
        <authorList>
            <consortium name="The Broad Institute Genomics Platform"/>
            <consortium name="The Broad Institute Genome Sequencing Center for Infectious Disease"/>
            <person name="Wu L."/>
            <person name="Ma J."/>
        </authorList>
    </citation>
    <scope>NUCLEOTIDE SEQUENCE [LARGE SCALE GENOMIC DNA]</scope>
    <source>
        <strain evidence="3">KCTC 62164</strain>
    </source>
</reference>
<gene>
    <name evidence="2" type="ORF">ACFOKA_02740</name>
</gene>
<keyword evidence="1" id="KW-0732">Signal</keyword>
<feature type="signal peptide" evidence="1">
    <location>
        <begin position="1"/>
        <end position="26"/>
    </location>
</feature>
<dbReference type="EMBL" id="JBHRSL010000002">
    <property type="protein sequence ID" value="MFC3050815.1"/>
    <property type="molecule type" value="Genomic_DNA"/>
</dbReference>
<accession>A0ABV7D1Q6</accession>
<protein>
    <recommendedName>
        <fullName evidence="4">PEP-CTERM protein-sorting domain-containing protein</fullName>
    </recommendedName>
</protein>
<comment type="caution">
    <text evidence="2">The sequence shown here is derived from an EMBL/GenBank/DDBJ whole genome shotgun (WGS) entry which is preliminary data.</text>
</comment>
<keyword evidence="3" id="KW-1185">Reference proteome</keyword>
<evidence type="ECO:0000256" key="1">
    <source>
        <dbReference type="SAM" id="SignalP"/>
    </source>
</evidence>
<evidence type="ECO:0000313" key="2">
    <source>
        <dbReference type="EMBL" id="MFC3050815.1"/>
    </source>
</evidence>
<evidence type="ECO:0008006" key="4">
    <source>
        <dbReference type="Google" id="ProtNLM"/>
    </source>
</evidence>
<sequence>MKNFGFLIKSTCCAALVAFASIGAKATYHYYDISADAGSYSPIVLGEDLQLDACGSDVHQAVAVGYTSNEVYNICSEIPSYSIFGLRWEITFNNVTQVIGEYLSHNMANGLSISVATGAGTLISQAGSYSIGLWVGFADNSSFSLPCYAPYSVGYTGDDSGYIQSQSGYRNLDYDTASLSVTAPAAVPEPAAAFLLLPALIILSRRQRKLQKAGRA</sequence>
<dbReference type="RefSeq" id="WP_194212557.1">
    <property type="nucleotide sequence ID" value="NZ_CP061205.1"/>
</dbReference>